<reference evidence="1" key="1">
    <citation type="submission" date="2021-03" db="EMBL/GenBank/DDBJ databases">
        <authorList>
            <person name="Tagirdzhanova G."/>
        </authorList>
    </citation>
    <scope>NUCLEOTIDE SEQUENCE</scope>
</reference>
<name>A0A8H3J9P3_9LECA</name>
<organism evidence="1 2">
    <name type="scientific">Alectoria fallacina</name>
    <dbReference type="NCBI Taxonomy" id="1903189"/>
    <lineage>
        <taxon>Eukaryota</taxon>
        <taxon>Fungi</taxon>
        <taxon>Dikarya</taxon>
        <taxon>Ascomycota</taxon>
        <taxon>Pezizomycotina</taxon>
        <taxon>Lecanoromycetes</taxon>
        <taxon>OSLEUM clade</taxon>
        <taxon>Lecanoromycetidae</taxon>
        <taxon>Lecanorales</taxon>
        <taxon>Lecanorineae</taxon>
        <taxon>Parmeliaceae</taxon>
        <taxon>Alectoria</taxon>
    </lineage>
</organism>
<keyword evidence="2" id="KW-1185">Reference proteome</keyword>
<dbReference type="Proteomes" id="UP000664203">
    <property type="component" value="Unassembled WGS sequence"/>
</dbReference>
<dbReference type="OrthoDB" id="5427728at2759"/>
<protein>
    <submittedName>
        <fullName evidence="1">Uncharacterized protein</fullName>
    </submittedName>
</protein>
<comment type="caution">
    <text evidence="1">The sequence shown here is derived from an EMBL/GenBank/DDBJ whole genome shotgun (WGS) entry which is preliminary data.</text>
</comment>
<evidence type="ECO:0000313" key="1">
    <source>
        <dbReference type="EMBL" id="CAF9943185.1"/>
    </source>
</evidence>
<dbReference type="EMBL" id="CAJPDR010000918">
    <property type="protein sequence ID" value="CAF9943185.1"/>
    <property type="molecule type" value="Genomic_DNA"/>
</dbReference>
<accession>A0A8H3J9P3</accession>
<sequence>MSIAPLATNAFEFYILCRVTTNDTMLFIIFLHFSVFVLISRSHVLLQKRQGSYDVTRSGRYTIVNCGNRDAARVASLLDNVWTVLQPSIHDASLIDPSPAFRTFFESAGNAPYVKQLLTNVTIGVSLYPSEIPFHQTGSPILICATGGGQIVGKRDGIDYYYQCLLDPYNSLIAIGGTPYIVVCPYLFSSGVPDSPPPDDCLTVNTSINRFRGNGLEFTKFKVWTLLEGILRYYIYATTGSLEVLATDVNKCVRLGVGQTVRNPSNYVYYVASIYGLCRDFPDFSVPRRRPLENTTLPGFIHSNYEGPNATSRAGSAVSNQTVVVDPSSNMGT</sequence>
<proteinExistence type="predicted"/>
<dbReference type="AlphaFoldDB" id="A0A8H3J9P3"/>
<evidence type="ECO:0000313" key="2">
    <source>
        <dbReference type="Proteomes" id="UP000664203"/>
    </source>
</evidence>
<gene>
    <name evidence="1" type="ORF">ALECFALPRED_010771</name>
</gene>